<evidence type="ECO:0000256" key="1">
    <source>
        <dbReference type="ARBA" id="ARBA00023015"/>
    </source>
</evidence>
<dbReference type="PRINTS" id="PR00038">
    <property type="entry name" value="HTHLUXR"/>
</dbReference>
<dbReference type="InterPro" id="IPR000792">
    <property type="entry name" value="Tscrpt_reg_LuxR_C"/>
</dbReference>
<dbReference type="EMBL" id="LR134493">
    <property type="protein sequence ID" value="VEI65618.1"/>
    <property type="molecule type" value="Genomic_DNA"/>
</dbReference>
<keyword evidence="2" id="KW-0238">DNA-binding</keyword>
<reference evidence="6 9" key="2">
    <citation type="submission" date="2020-11" db="EMBL/GenBank/DDBJ databases">
        <title>Enhanced detection system for hospital associated transmission using whole genome sequencing surveillance.</title>
        <authorList>
            <person name="Harrison L.H."/>
            <person name="Van Tyne D."/>
            <person name="Marsh J.W."/>
            <person name="Griffith M.P."/>
            <person name="Snyder D.J."/>
            <person name="Cooper V.S."/>
            <person name="Mustapha M."/>
        </authorList>
    </citation>
    <scope>NUCLEOTIDE SEQUENCE [LARGE SCALE GENOMIC DNA]</scope>
    <source>
        <strain evidence="6 9">SER00230</strain>
    </source>
</reference>
<dbReference type="Proteomes" id="UP000281904">
    <property type="component" value="Chromosome"/>
</dbReference>
<protein>
    <submittedName>
        <fullName evidence="6">LuxR family transcriptional regulator</fullName>
    </submittedName>
    <submittedName>
        <fullName evidence="7">Spore germination protein gerE</fullName>
    </submittedName>
</protein>
<keyword evidence="3" id="KW-0010">Activator</keyword>
<dbReference type="Proteomes" id="UP000624159">
    <property type="component" value="Unassembled WGS sequence"/>
</dbReference>
<name>A0A3S4XZD7_SERRU</name>
<evidence type="ECO:0000313" key="7">
    <source>
        <dbReference type="EMBL" id="VEI65618.1"/>
    </source>
</evidence>
<dbReference type="GO" id="GO:0006355">
    <property type="term" value="P:regulation of DNA-templated transcription"/>
    <property type="evidence" value="ECO:0007669"/>
    <property type="project" value="InterPro"/>
</dbReference>
<gene>
    <name evidence="7" type="primary">gerE_2</name>
    <name evidence="6" type="ORF">I5U13_12380</name>
    <name evidence="7" type="ORF">NCTC10036_02364</name>
</gene>
<accession>A0A3S4XZD7</accession>
<reference evidence="7 8" key="1">
    <citation type="submission" date="2018-12" db="EMBL/GenBank/DDBJ databases">
        <authorList>
            <consortium name="Pathogen Informatics"/>
        </authorList>
    </citation>
    <scope>NUCLEOTIDE SEQUENCE [LARGE SCALE GENOMIC DNA]</scope>
    <source>
        <strain evidence="7 8">NCTC10036</strain>
    </source>
</reference>
<sequence>MTQNIKITIQTTDRYLYLGLANLLQASFNNKQRNVTFLPEQQSAQADLVIQSDAGFCVQQCGKQTLTSLQQHTNRLHNKAARYRHRHRQARVCLCKRIVNFYQQCSPTPLQLLDNWLASLEDAVRPVVSCPQHMMQLTSREHEVLSDMQRELTPAEIAADLGINIKTVSHHKRNAMHKLGFSRNSELYHWLRQGGLSFNNQELM</sequence>
<dbReference type="Pfam" id="PF00196">
    <property type="entry name" value="GerE"/>
    <property type="match status" value="1"/>
</dbReference>
<dbReference type="InterPro" id="IPR036388">
    <property type="entry name" value="WH-like_DNA-bd_sf"/>
</dbReference>
<keyword evidence="4" id="KW-0804">Transcription</keyword>
<evidence type="ECO:0000313" key="9">
    <source>
        <dbReference type="Proteomes" id="UP000624159"/>
    </source>
</evidence>
<evidence type="ECO:0000256" key="4">
    <source>
        <dbReference type="ARBA" id="ARBA00023163"/>
    </source>
</evidence>
<organism evidence="7 8">
    <name type="scientific">Serratia rubidaea</name>
    <name type="common">Serratia marinorubra</name>
    <dbReference type="NCBI Taxonomy" id="61652"/>
    <lineage>
        <taxon>Bacteria</taxon>
        <taxon>Pseudomonadati</taxon>
        <taxon>Pseudomonadota</taxon>
        <taxon>Gammaproteobacteria</taxon>
        <taxon>Enterobacterales</taxon>
        <taxon>Yersiniaceae</taxon>
        <taxon>Serratia</taxon>
    </lineage>
</organism>
<evidence type="ECO:0000313" key="8">
    <source>
        <dbReference type="Proteomes" id="UP000281904"/>
    </source>
</evidence>
<dbReference type="AlphaFoldDB" id="A0A3S4XZD7"/>
<dbReference type="GO" id="GO:0003677">
    <property type="term" value="F:DNA binding"/>
    <property type="evidence" value="ECO:0007669"/>
    <property type="project" value="UniProtKB-KW"/>
</dbReference>
<proteinExistence type="predicted"/>
<dbReference type="Gene3D" id="1.10.10.10">
    <property type="entry name" value="Winged helix-like DNA-binding domain superfamily/Winged helix DNA-binding domain"/>
    <property type="match status" value="1"/>
</dbReference>
<dbReference type="SMART" id="SM00421">
    <property type="entry name" value="HTH_LUXR"/>
    <property type="match status" value="1"/>
</dbReference>
<dbReference type="CDD" id="cd06170">
    <property type="entry name" value="LuxR_C_like"/>
    <property type="match status" value="1"/>
</dbReference>
<dbReference type="EMBL" id="JADULK010000005">
    <property type="protein sequence ID" value="MBH1930449.1"/>
    <property type="molecule type" value="Genomic_DNA"/>
</dbReference>
<evidence type="ECO:0000256" key="3">
    <source>
        <dbReference type="ARBA" id="ARBA00023159"/>
    </source>
</evidence>
<feature type="domain" description="HTH luxR-type" evidence="5">
    <location>
        <begin position="128"/>
        <end position="195"/>
    </location>
</feature>
<keyword evidence="1" id="KW-0805">Transcription regulation</keyword>
<keyword evidence="9" id="KW-1185">Reference proteome</keyword>
<evidence type="ECO:0000259" key="5">
    <source>
        <dbReference type="PROSITE" id="PS50043"/>
    </source>
</evidence>
<dbReference type="RefSeq" id="WP_126531447.1">
    <property type="nucleotide sequence ID" value="NZ_JADULK010000005.1"/>
</dbReference>
<dbReference type="PROSITE" id="PS50043">
    <property type="entry name" value="HTH_LUXR_2"/>
    <property type="match status" value="1"/>
</dbReference>
<evidence type="ECO:0000256" key="2">
    <source>
        <dbReference type="ARBA" id="ARBA00023125"/>
    </source>
</evidence>
<evidence type="ECO:0000313" key="6">
    <source>
        <dbReference type="EMBL" id="MBH1930449.1"/>
    </source>
</evidence>
<dbReference type="PANTHER" id="PTHR44688:SF16">
    <property type="entry name" value="DNA-BINDING TRANSCRIPTIONAL ACTIVATOR DEVR_DOSR"/>
    <property type="match status" value="1"/>
</dbReference>
<dbReference type="PANTHER" id="PTHR44688">
    <property type="entry name" value="DNA-BINDING TRANSCRIPTIONAL ACTIVATOR DEVR_DOSR"/>
    <property type="match status" value="1"/>
</dbReference>
<dbReference type="InterPro" id="IPR016032">
    <property type="entry name" value="Sig_transdc_resp-reg_C-effctor"/>
</dbReference>
<dbReference type="SUPFAM" id="SSF46894">
    <property type="entry name" value="C-terminal effector domain of the bipartite response regulators"/>
    <property type="match status" value="1"/>
</dbReference>